<evidence type="ECO:0000313" key="2">
    <source>
        <dbReference type="Proteomes" id="UP001164250"/>
    </source>
</evidence>
<keyword evidence="2" id="KW-1185">Reference proteome</keyword>
<sequence>MAILHSSTRDLAIHLPSTEMSSTASASATDRLTCWCHQCDMSVTLLFSSSSSSSPTISLPCPHCHSLSLEHMDSPPNLISNSHFDFLFADYDYDFDCDDSSTSDTASNSVNDAWQSSITSVVISDCFSQELCVICKDEFFVDSEAKQLPCKHLYHSHCILPWLSHHSSCPLCRFQLIPDLQLLTHANLIFRNQVPVPSRNQQFFWPEMRQLGDSFNFKVKMMIVEGGFAEMLIKVLMFAIVQALVYLILSKSSNIFSKSNYKRSHSFKPARSVSIRRMLAALQDLPPGGEPSPSSKSPNQDHPTAS</sequence>
<dbReference type="EMBL" id="CM047902">
    <property type="protein sequence ID" value="KAJ0094142.1"/>
    <property type="molecule type" value="Genomic_DNA"/>
</dbReference>
<protein>
    <submittedName>
        <fullName evidence="1">Uncharacterized protein</fullName>
    </submittedName>
</protein>
<dbReference type="Proteomes" id="UP001164250">
    <property type="component" value="Chromosome 6"/>
</dbReference>
<organism evidence="1 2">
    <name type="scientific">Pistacia atlantica</name>
    <dbReference type="NCBI Taxonomy" id="434234"/>
    <lineage>
        <taxon>Eukaryota</taxon>
        <taxon>Viridiplantae</taxon>
        <taxon>Streptophyta</taxon>
        <taxon>Embryophyta</taxon>
        <taxon>Tracheophyta</taxon>
        <taxon>Spermatophyta</taxon>
        <taxon>Magnoliopsida</taxon>
        <taxon>eudicotyledons</taxon>
        <taxon>Gunneridae</taxon>
        <taxon>Pentapetalae</taxon>
        <taxon>rosids</taxon>
        <taxon>malvids</taxon>
        <taxon>Sapindales</taxon>
        <taxon>Anacardiaceae</taxon>
        <taxon>Pistacia</taxon>
    </lineage>
</organism>
<comment type="caution">
    <text evidence="1">The sequence shown here is derived from an EMBL/GenBank/DDBJ whole genome shotgun (WGS) entry which is preliminary data.</text>
</comment>
<proteinExistence type="predicted"/>
<evidence type="ECO:0000313" key="1">
    <source>
        <dbReference type="EMBL" id="KAJ0094142.1"/>
    </source>
</evidence>
<name>A0ACC1B5E0_9ROSI</name>
<gene>
    <name evidence="1" type="ORF">Patl1_17302</name>
</gene>
<accession>A0ACC1B5E0</accession>
<reference evidence="2" key="1">
    <citation type="journal article" date="2023" name="G3 (Bethesda)">
        <title>Genome assembly and association tests identify interacting loci associated with vigor, precocity, and sex in interspecific pistachio rootstocks.</title>
        <authorList>
            <person name="Palmer W."/>
            <person name="Jacygrad E."/>
            <person name="Sagayaradj S."/>
            <person name="Cavanaugh K."/>
            <person name="Han R."/>
            <person name="Bertier L."/>
            <person name="Beede B."/>
            <person name="Kafkas S."/>
            <person name="Golino D."/>
            <person name="Preece J."/>
            <person name="Michelmore R."/>
        </authorList>
    </citation>
    <scope>NUCLEOTIDE SEQUENCE [LARGE SCALE GENOMIC DNA]</scope>
</reference>